<dbReference type="HOGENOM" id="CLU_112793_1_0_5"/>
<dbReference type="Proteomes" id="UP000002033">
    <property type="component" value="Chromosome"/>
</dbReference>
<dbReference type="InterPro" id="IPR003489">
    <property type="entry name" value="RHF/RaiA"/>
</dbReference>
<accession>D8JQ01</accession>
<dbReference type="OrthoDB" id="9782252at2"/>
<dbReference type="AlphaFoldDB" id="D8JQ01"/>
<keyword evidence="1" id="KW-0238">DNA-binding</keyword>
<dbReference type="Pfam" id="PF02482">
    <property type="entry name" value="Ribosomal_S30AE"/>
    <property type="match status" value="1"/>
</dbReference>
<evidence type="ECO:0000313" key="2">
    <source>
        <dbReference type="Proteomes" id="UP000002033"/>
    </source>
</evidence>
<proteinExistence type="predicted"/>
<evidence type="ECO:0000313" key="1">
    <source>
        <dbReference type="EMBL" id="ADJ21922.1"/>
    </source>
</evidence>
<dbReference type="KEGG" id="hdn:Hden_0095"/>
<dbReference type="Gene3D" id="3.30.160.100">
    <property type="entry name" value="Ribosome hibernation promotion factor-like"/>
    <property type="match status" value="1"/>
</dbReference>
<name>D8JQ01_HYPDA</name>
<dbReference type="EMBL" id="CP002083">
    <property type="protein sequence ID" value="ADJ21922.1"/>
    <property type="molecule type" value="Genomic_DNA"/>
</dbReference>
<sequence length="121" mass="13928">MQTPVQISFEHLEHSGAIEHRVREQLEKLEQFCGRLTAARVVVAREQRRHHKGDNYSVRLLLSVPGAEDIAITHNTTDTGRHEDIHVVISDAFAAARRRLQDFVGKRQRREKLDDVDLGRD</sequence>
<dbReference type="GO" id="GO:0003677">
    <property type="term" value="F:DNA binding"/>
    <property type="evidence" value="ECO:0007669"/>
    <property type="project" value="UniProtKB-KW"/>
</dbReference>
<organism evidence="1 2">
    <name type="scientific">Hyphomicrobium denitrificans (strain ATCC 51888 / DSM 1869 / NCIMB 11706 / TK 0415)</name>
    <dbReference type="NCBI Taxonomy" id="582899"/>
    <lineage>
        <taxon>Bacteria</taxon>
        <taxon>Pseudomonadati</taxon>
        <taxon>Pseudomonadota</taxon>
        <taxon>Alphaproteobacteria</taxon>
        <taxon>Hyphomicrobiales</taxon>
        <taxon>Hyphomicrobiaceae</taxon>
        <taxon>Hyphomicrobium</taxon>
    </lineage>
</organism>
<gene>
    <name evidence="1" type="ordered locus">Hden_0095</name>
</gene>
<protein>
    <submittedName>
        <fullName evidence="1">Cold-shock DNA-binding domain protein</fullName>
    </submittedName>
</protein>
<dbReference type="InterPro" id="IPR036567">
    <property type="entry name" value="RHF-like"/>
</dbReference>
<dbReference type="eggNOG" id="COG1544">
    <property type="taxonomic scope" value="Bacteria"/>
</dbReference>
<reference evidence="2" key="1">
    <citation type="journal article" date="2011" name="J. Bacteriol.">
        <title>Genome sequences of eight morphologically diverse alphaproteobacteria.</title>
        <authorList>
            <consortium name="US DOE Joint Genome Institute"/>
            <person name="Brown P.J."/>
            <person name="Kysela D.T."/>
            <person name="Buechlein A."/>
            <person name="Hemmerich C."/>
            <person name="Brun Y.V."/>
        </authorList>
    </citation>
    <scope>NUCLEOTIDE SEQUENCE [LARGE SCALE GENOMIC DNA]</scope>
    <source>
        <strain evidence="2">ATCC 51888 / DSM 1869 / NCIB 11706 / TK 0415</strain>
    </source>
</reference>
<keyword evidence="2" id="KW-1185">Reference proteome</keyword>
<dbReference type="RefSeq" id="WP_013214141.1">
    <property type="nucleotide sequence ID" value="NC_014313.1"/>
</dbReference>
<dbReference type="SUPFAM" id="SSF69754">
    <property type="entry name" value="Ribosome binding protein Y (YfiA homologue)"/>
    <property type="match status" value="1"/>
</dbReference>
<dbReference type="STRING" id="582899.Hden_0095"/>